<evidence type="ECO:0000256" key="1">
    <source>
        <dbReference type="SAM" id="MobiDB-lite"/>
    </source>
</evidence>
<organism evidence="2 3">
    <name type="scientific">Kistimonas scapharcae</name>
    <dbReference type="NCBI Taxonomy" id="1036133"/>
    <lineage>
        <taxon>Bacteria</taxon>
        <taxon>Pseudomonadati</taxon>
        <taxon>Pseudomonadota</taxon>
        <taxon>Gammaproteobacteria</taxon>
        <taxon>Oceanospirillales</taxon>
        <taxon>Endozoicomonadaceae</taxon>
        <taxon>Kistimonas</taxon>
    </lineage>
</organism>
<protein>
    <recommendedName>
        <fullName evidence="4">Host attachment protein</fullName>
    </recommendedName>
</protein>
<feature type="compositionally biased region" description="Low complexity" evidence="1">
    <location>
        <begin position="46"/>
        <end position="61"/>
    </location>
</feature>
<comment type="caution">
    <text evidence="2">The sequence shown here is derived from an EMBL/GenBank/DDBJ whole genome shotgun (WGS) entry which is preliminary data.</text>
</comment>
<dbReference type="RefSeq" id="WP_345197041.1">
    <property type="nucleotide sequence ID" value="NZ_BAABFL010000421.1"/>
</dbReference>
<dbReference type="Proteomes" id="UP001500604">
    <property type="component" value="Unassembled WGS sequence"/>
</dbReference>
<evidence type="ECO:0000313" key="3">
    <source>
        <dbReference type="Proteomes" id="UP001500604"/>
    </source>
</evidence>
<dbReference type="Pfam" id="PF10116">
    <property type="entry name" value="Host_attach"/>
    <property type="match status" value="1"/>
</dbReference>
<evidence type="ECO:0000313" key="2">
    <source>
        <dbReference type="EMBL" id="GAA4650795.1"/>
    </source>
</evidence>
<dbReference type="InterPro" id="IPR019291">
    <property type="entry name" value="Host_attachment_protein"/>
</dbReference>
<evidence type="ECO:0008006" key="4">
    <source>
        <dbReference type="Google" id="ProtNLM"/>
    </source>
</evidence>
<dbReference type="EMBL" id="BAABFL010000421">
    <property type="protein sequence ID" value="GAA4650795.1"/>
    <property type="molecule type" value="Genomic_DNA"/>
</dbReference>
<keyword evidence="3" id="KW-1185">Reference proteome</keyword>
<name>A0ABP8V6W7_9GAMM</name>
<gene>
    <name evidence="2" type="ORF">GCM10023116_30780</name>
</gene>
<feature type="region of interest" description="Disordered" evidence="1">
    <location>
        <begin position="44"/>
        <end position="71"/>
    </location>
</feature>
<accession>A0ABP8V6W7</accession>
<reference evidence="3" key="1">
    <citation type="journal article" date="2019" name="Int. J. Syst. Evol. Microbiol.">
        <title>The Global Catalogue of Microorganisms (GCM) 10K type strain sequencing project: providing services to taxonomists for standard genome sequencing and annotation.</title>
        <authorList>
            <consortium name="The Broad Institute Genomics Platform"/>
            <consortium name="The Broad Institute Genome Sequencing Center for Infectious Disease"/>
            <person name="Wu L."/>
            <person name="Ma J."/>
        </authorList>
    </citation>
    <scope>NUCLEOTIDE SEQUENCE [LARGE SCALE GENOMIC DNA]</scope>
    <source>
        <strain evidence="3">JCM 17805</strain>
    </source>
</reference>
<proteinExistence type="predicted"/>
<sequence length="147" mass="16086">MASTWVLVADNSAARVYDFDRHKKTLTLIDEVEHEEGRWKNQAFVSSGPGHTITSSGSHTSRAVGTDASPKAHESHNFAHMIGTSINHAFDLHRFDTINLCAPPKLLGEILPEISKNVPQGGHINKDLVKESDSAIIDHLLAQLETS</sequence>